<dbReference type="PROSITE" id="PS01156">
    <property type="entry name" value="TONB_DEPENDENT_REC_2"/>
    <property type="match status" value="1"/>
</dbReference>
<evidence type="ECO:0000256" key="5">
    <source>
        <dbReference type="ARBA" id="ARBA00022729"/>
    </source>
</evidence>
<comment type="similarity">
    <text evidence="10 11">Belongs to the TonB-dependent receptor family.</text>
</comment>
<dbReference type="PROSITE" id="PS52016">
    <property type="entry name" value="TONB_DEPENDENT_REC_3"/>
    <property type="match status" value="1"/>
</dbReference>
<evidence type="ECO:0000256" key="7">
    <source>
        <dbReference type="ARBA" id="ARBA00023136"/>
    </source>
</evidence>
<dbReference type="PANTHER" id="PTHR30069">
    <property type="entry name" value="TONB-DEPENDENT OUTER MEMBRANE RECEPTOR"/>
    <property type="match status" value="1"/>
</dbReference>
<dbReference type="InterPro" id="IPR012910">
    <property type="entry name" value="Plug_dom"/>
</dbReference>
<keyword evidence="7 10" id="KW-0472">Membrane</keyword>
<dbReference type="Pfam" id="PF13715">
    <property type="entry name" value="CarbopepD_reg_2"/>
    <property type="match status" value="1"/>
</dbReference>
<accession>A0A1M4VN64</accession>
<proteinExistence type="inferred from homology"/>
<evidence type="ECO:0000313" key="15">
    <source>
        <dbReference type="EMBL" id="SHE70419.1"/>
    </source>
</evidence>
<dbReference type="InterPro" id="IPR010917">
    <property type="entry name" value="TonB_rcpt_CS"/>
</dbReference>
<feature type="domain" description="TonB-dependent receptor-like beta-barrel" evidence="13">
    <location>
        <begin position="334"/>
        <end position="807"/>
    </location>
</feature>
<name>A0A1M4VN64_9FLAO</name>
<keyword evidence="5 12" id="KW-0732">Signal</keyword>
<evidence type="ECO:0000259" key="14">
    <source>
        <dbReference type="Pfam" id="PF07715"/>
    </source>
</evidence>
<dbReference type="InterPro" id="IPR036942">
    <property type="entry name" value="Beta-barrel_TonB_sf"/>
</dbReference>
<keyword evidence="2 10" id="KW-0813">Transport</keyword>
<dbReference type="InterPro" id="IPR008969">
    <property type="entry name" value="CarboxyPept-like_regulatory"/>
</dbReference>
<dbReference type="EMBL" id="FQTW01000004">
    <property type="protein sequence ID" value="SHE70419.1"/>
    <property type="molecule type" value="Genomic_DNA"/>
</dbReference>
<keyword evidence="6 11" id="KW-0798">TonB box</keyword>
<dbReference type="Gene3D" id="2.60.40.1120">
    <property type="entry name" value="Carboxypeptidase-like, regulatory domain"/>
    <property type="match status" value="1"/>
</dbReference>
<feature type="signal peptide" evidence="12">
    <location>
        <begin position="1"/>
        <end position="18"/>
    </location>
</feature>
<evidence type="ECO:0000259" key="13">
    <source>
        <dbReference type="Pfam" id="PF00593"/>
    </source>
</evidence>
<dbReference type="InterPro" id="IPR037066">
    <property type="entry name" value="Plug_dom_sf"/>
</dbReference>
<keyword evidence="16" id="KW-1185">Reference proteome</keyword>
<dbReference type="RefSeq" id="WP_073192851.1">
    <property type="nucleotide sequence ID" value="NZ_FQTW01000004.1"/>
</dbReference>
<keyword evidence="4 10" id="KW-0812">Transmembrane</keyword>
<comment type="subcellular location">
    <subcellularLocation>
        <location evidence="1 10">Cell outer membrane</location>
        <topology evidence="1 10">Multi-pass membrane protein</topology>
    </subcellularLocation>
</comment>
<dbReference type="Pfam" id="PF07715">
    <property type="entry name" value="Plug"/>
    <property type="match status" value="1"/>
</dbReference>
<reference evidence="15 16" key="1">
    <citation type="submission" date="2016-11" db="EMBL/GenBank/DDBJ databases">
        <authorList>
            <person name="Jaros S."/>
            <person name="Januszkiewicz K."/>
            <person name="Wedrychowicz H."/>
        </authorList>
    </citation>
    <scope>NUCLEOTIDE SEQUENCE [LARGE SCALE GENOMIC DNA]</scope>
    <source>
        <strain evidence="15 16">DSM 25661</strain>
    </source>
</reference>
<evidence type="ECO:0000256" key="8">
    <source>
        <dbReference type="ARBA" id="ARBA00023170"/>
    </source>
</evidence>
<dbReference type="InterPro" id="IPR000531">
    <property type="entry name" value="Beta-barrel_TonB"/>
</dbReference>
<dbReference type="InterPro" id="IPR039426">
    <property type="entry name" value="TonB-dep_rcpt-like"/>
</dbReference>
<evidence type="ECO:0000256" key="6">
    <source>
        <dbReference type="ARBA" id="ARBA00023077"/>
    </source>
</evidence>
<organism evidence="15 16">
    <name type="scientific">Psychroflexus salarius</name>
    <dbReference type="NCBI Taxonomy" id="1155689"/>
    <lineage>
        <taxon>Bacteria</taxon>
        <taxon>Pseudomonadati</taxon>
        <taxon>Bacteroidota</taxon>
        <taxon>Flavobacteriia</taxon>
        <taxon>Flavobacteriales</taxon>
        <taxon>Flavobacteriaceae</taxon>
        <taxon>Psychroflexus</taxon>
    </lineage>
</organism>
<feature type="domain" description="TonB-dependent receptor plug" evidence="14">
    <location>
        <begin position="118"/>
        <end position="225"/>
    </location>
</feature>
<dbReference type="GO" id="GO:0015344">
    <property type="term" value="F:siderophore uptake transmembrane transporter activity"/>
    <property type="evidence" value="ECO:0007669"/>
    <property type="project" value="TreeGrafter"/>
</dbReference>
<dbReference type="Gene3D" id="2.170.130.10">
    <property type="entry name" value="TonB-dependent receptor, plug domain"/>
    <property type="match status" value="1"/>
</dbReference>
<dbReference type="OrthoDB" id="1453181at2"/>
<evidence type="ECO:0000256" key="10">
    <source>
        <dbReference type="PROSITE-ProRule" id="PRU01360"/>
    </source>
</evidence>
<dbReference type="SUPFAM" id="SSF49464">
    <property type="entry name" value="Carboxypeptidase regulatory domain-like"/>
    <property type="match status" value="1"/>
</dbReference>
<keyword evidence="8 15" id="KW-0675">Receptor</keyword>
<dbReference type="GO" id="GO:0009279">
    <property type="term" value="C:cell outer membrane"/>
    <property type="evidence" value="ECO:0007669"/>
    <property type="project" value="UniProtKB-SubCell"/>
</dbReference>
<dbReference type="GO" id="GO:0044718">
    <property type="term" value="P:siderophore transmembrane transport"/>
    <property type="evidence" value="ECO:0007669"/>
    <property type="project" value="TreeGrafter"/>
</dbReference>
<evidence type="ECO:0000256" key="9">
    <source>
        <dbReference type="ARBA" id="ARBA00023237"/>
    </source>
</evidence>
<protein>
    <submittedName>
        <fullName evidence="15">Outer membrane receptor proteins, mostly Fe transport</fullName>
    </submittedName>
</protein>
<feature type="chain" id="PRO_5012477143" evidence="12">
    <location>
        <begin position="19"/>
        <end position="845"/>
    </location>
</feature>
<sequence length="845" mass="93572">MKKLLLGLFLILGLGMFAQNTVTGTILDGKMNAPLPGANIVLDGSNNGTTTNFDGKFSLNLNVKSGQLKISYVGFKTTYVDFKVLDGNKVDLGEIKLDEDSNALDEIVITTYSLAIDRQTPVAVSTLKAKDIETKLGNQEFPEILKSTPGIYVTKQGGGYGDANLRLRGFNSENIAVMINGVPVNDMENGRVYWSNWAGLSDVTRSMQVQRGLGASKVAVPSIGGTINIVTKTTDSEKGGNFFATTGNDGYQKFGATVSTGRLDNGWAATVSASKTTGNGFVDGTWFEGYSYFINVAKDINEDHQISFTAFGAPQEHGQRQNRELISTFQRSEREIRFNRDWGYKNGQVTSVEDNFYHKPQMSLNHYWDINDNTQLSTALYASFGTGGGGGFSGVNKFGLDSEYRDGFAQPVNFDKIVDENVALGALGSETILRDSRNDHAWFGGLSTLTTDLTDDITLLAGLDIRYYEGKHFQEVKDLLGGQFYFDDSNINNPTNTAEVGEKINYWNDGIVLWEGGFLQAEYAKDDLSAFISLAASNTSYKRIDYFNYLDSDPEQETDFQNFFGYSAKGGANYNIDDKQNIFANVGYFERAPFFNAVFLNFQNDINEGAENQKIFSAELGYGFRSSKFSGNLNIYHTRWNDRTLTQSFQNQDGTFGSANILGVNAIHQGIELDFRYKPNNRLTFTGMVSLGDWTWDNNVTDVQVFDDEQNLVRTIDLYIEDLKVGDAAQTTFALGADYEVFPGTKMRLNYNYAGDFYADFDPNTRTTPDAPQSWKVPEYGLFDLGLTHNFKIGSLNGTIIGNVNNLFNTEYIADARNGASATGTDALVWYGFGRTYTIGTKINF</sequence>
<dbReference type="SUPFAM" id="SSF56935">
    <property type="entry name" value="Porins"/>
    <property type="match status" value="1"/>
</dbReference>
<dbReference type="STRING" id="1155689.SAMN05444278_104144"/>
<dbReference type="Proteomes" id="UP000184462">
    <property type="component" value="Unassembled WGS sequence"/>
</dbReference>
<dbReference type="Gene3D" id="2.40.170.20">
    <property type="entry name" value="TonB-dependent receptor, beta-barrel domain"/>
    <property type="match status" value="1"/>
</dbReference>
<evidence type="ECO:0000256" key="12">
    <source>
        <dbReference type="SAM" id="SignalP"/>
    </source>
</evidence>
<dbReference type="Pfam" id="PF00593">
    <property type="entry name" value="TonB_dep_Rec_b-barrel"/>
    <property type="match status" value="1"/>
</dbReference>
<keyword evidence="3 10" id="KW-1134">Transmembrane beta strand</keyword>
<evidence type="ECO:0000256" key="11">
    <source>
        <dbReference type="RuleBase" id="RU003357"/>
    </source>
</evidence>
<evidence type="ECO:0000256" key="3">
    <source>
        <dbReference type="ARBA" id="ARBA00022452"/>
    </source>
</evidence>
<dbReference type="AlphaFoldDB" id="A0A1M4VN64"/>
<evidence type="ECO:0000256" key="1">
    <source>
        <dbReference type="ARBA" id="ARBA00004571"/>
    </source>
</evidence>
<evidence type="ECO:0000313" key="16">
    <source>
        <dbReference type="Proteomes" id="UP000184462"/>
    </source>
</evidence>
<dbReference type="PANTHER" id="PTHR30069:SF29">
    <property type="entry name" value="HEMOGLOBIN AND HEMOGLOBIN-HAPTOGLOBIN-BINDING PROTEIN 1-RELATED"/>
    <property type="match status" value="1"/>
</dbReference>
<evidence type="ECO:0000256" key="4">
    <source>
        <dbReference type="ARBA" id="ARBA00022692"/>
    </source>
</evidence>
<gene>
    <name evidence="15" type="ORF">SAMN05444278_104144</name>
</gene>
<keyword evidence="9 10" id="KW-0998">Cell outer membrane</keyword>
<evidence type="ECO:0000256" key="2">
    <source>
        <dbReference type="ARBA" id="ARBA00022448"/>
    </source>
</evidence>